<dbReference type="Pfam" id="PF13274">
    <property type="entry name" value="SocA_Panacea"/>
    <property type="match status" value="1"/>
</dbReference>
<dbReference type="RefSeq" id="WP_255190077.1">
    <property type="nucleotide sequence ID" value="NZ_CP113517.1"/>
</dbReference>
<dbReference type="EMBL" id="CP113517">
    <property type="protein sequence ID" value="WAR45110.1"/>
    <property type="molecule type" value="Genomic_DNA"/>
</dbReference>
<proteinExistence type="predicted"/>
<keyword evidence="3" id="KW-1185">Reference proteome</keyword>
<reference evidence="2" key="1">
    <citation type="submission" date="2022-11" db="EMBL/GenBank/DDBJ databases">
        <title>Methylomonas rapida sp. nov., Carotenoid-Producing Obligate Methanotrophs with High Growth Characteristics and Biotechnological Potential.</title>
        <authorList>
            <person name="Tikhonova E.N."/>
            <person name="Suleimanov R.Z."/>
            <person name="Miroshnikov K."/>
            <person name="Oshkin I.Y."/>
            <person name="Belova S.E."/>
            <person name="Danilova O.V."/>
            <person name="Ashikhmin A."/>
            <person name="Konopkin A."/>
            <person name="But S.Y."/>
            <person name="Khmelenina V.N."/>
            <person name="Kuznetsov N."/>
            <person name="Pimenov N.V."/>
            <person name="Dedysh S.N."/>
        </authorList>
    </citation>
    <scope>NUCLEOTIDE SEQUENCE</scope>
    <source>
        <strain evidence="2">MP1</strain>
    </source>
</reference>
<dbReference type="InterPro" id="IPR025272">
    <property type="entry name" value="SocA_Panacea"/>
</dbReference>
<dbReference type="Proteomes" id="UP001162780">
    <property type="component" value="Chromosome"/>
</dbReference>
<organism evidence="2 3">
    <name type="scientific">Methylomonas rapida</name>
    <dbReference type="NCBI Taxonomy" id="2963939"/>
    <lineage>
        <taxon>Bacteria</taxon>
        <taxon>Pseudomonadati</taxon>
        <taxon>Pseudomonadota</taxon>
        <taxon>Gammaproteobacteria</taxon>
        <taxon>Methylococcales</taxon>
        <taxon>Methylococcaceae</taxon>
        <taxon>Methylomonas</taxon>
    </lineage>
</organism>
<gene>
    <name evidence="2" type="ORF">NM686_000965</name>
</gene>
<accession>A0ABY7GKU1</accession>
<protein>
    <submittedName>
        <fullName evidence="2">Panacea domain-containing protein</fullName>
    </submittedName>
</protein>
<evidence type="ECO:0000313" key="3">
    <source>
        <dbReference type="Proteomes" id="UP001162780"/>
    </source>
</evidence>
<feature type="domain" description="Antitoxin SocA-like Panacea" evidence="1">
    <location>
        <begin position="29"/>
        <end position="140"/>
    </location>
</feature>
<evidence type="ECO:0000313" key="2">
    <source>
        <dbReference type="EMBL" id="WAR45110.1"/>
    </source>
</evidence>
<name>A0ABY7GKU1_9GAMM</name>
<evidence type="ECO:0000259" key="1">
    <source>
        <dbReference type="Pfam" id="PF13274"/>
    </source>
</evidence>
<sequence length="184" mass="21134">MLITHEREKLINAILYFAEHTEHTGKTKLFKLLYLLDFEHYRQTGRSVTGLNYYAWKLGPVPVALDEEIEEPAADLDAAVTLGQEPVFNHIRMRIKALQTFDPSHFSKRELRLLASIAERYKNSFAKDMVDVTHGKGDPWDRVYADGQGFNAPIPYELAVLGKDSALILERAREYQALRQHYSA</sequence>